<accession>A0A1H5ZLP5</accession>
<keyword evidence="3" id="KW-1185">Reference proteome</keyword>
<dbReference type="EMBL" id="FNVD01000055">
    <property type="protein sequence ID" value="SEG37473.1"/>
    <property type="molecule type" value="Genomic_DNA"/>
</dbReference>
<dbReference type="Proteomes" id="UP000236742">
    <property type="component" value="Unassembled WGS sequence"/>
</dbReference>
<name>A0A1H5ZLP5_9RHOB</name>
<reference evidence="2 3" key="1">
    <citation type="submission" date="2016-10" db="EMBL/GenBank/DDBJ databases">
        <authorList>
            <person name="de Groot N.N."/>
        </authorList>
    </citation>
    <scope>NUCLEOTIDE SEQUENCE [LARGE SCALE GENOMIC DNA]</scope>
    <source>
        <strain evidence="2 3">DSM 23413</strain>
    </source>
</reference>
<dbReference type="AlphaFoldDB" id="A0A1H5ZLP5"/>
<sequence>MPQTPRPAPAGALSPHALSLLRPLLRRIALWHRDLTADLQSDTGPDDVSGTGPARPDVRSLPPLLRMDEPYGATPAVHGMRDRDIARAISECRDPWAEAHGTGDTNRLSDPPIEPMVAAARFAALFDGPEDVAAVTRDRALTLILAPSSEDRRLLWAQMDSILGWLAELDVPGGARWRG</sequence>
<gene>
    <name evidence="2" type="ORF">SAMN05421751_1553</name>
</gene>
<organism evidence="2 3">
    <name type="scientific">Jhaorihella thermophila</name>
    <dbReference type="NCBI Taxonomy" id="488547"/>
    <lineage>
        <taxon>Bacteria</taxon>
        <taxon>Pseudomonadati</taxon>
        <taxon>Pseudomonadota</taxon>
        <taxon>Alphaproteobacteria</taxon>
        <taxon>Rhodobacterales</taxon>
        <taxon>Paracoccaceae</taxon>
        <taxon>Jhaorihella</taxon>
    </lineage>
</organism>
<protein>
    <submittedName>
        <fullName evidence="2">Uncharacterized protein</fullName>
    </submittedName>
</protein>
<evidence type="ECO:0000256" key="1">
    <source>
        <dbReference type="SAM" id="MobiDB-lite"/>
    </source>
</evidence>
<evidence type="ECO:0000313" key="3">
    <source>
        <dbReference type="Proteomes" id="UP000236742"/>
    </source>
</evidence>
<evidence type="ECO:0000313" key="2">
    <source>
        <dbReference type="EMBL" id="SEG37473.1"/>
    </source>
</evidence>
<feature type="non-terminal residue" evidence="2">
    <location>
        <position position="179"/>
    </location>
</feature>
<feature type="region of interest" description="Disordered" evidence="1">
    <location>
        <begin position="38"/>
        <end position="75"/>
    </location>
</feature>
<proteinExistence type="predicted"/>